<protein>
    <submittedName>
        <fullName evidence="2">Uncharacterized protein</fullName>
    </submittedName>
</protein>
<dbReference type="AlphaFoldDB" id="A0A2W4YZG7"/>
<dbReference type="SUPFAM" id="SSF52540">
    <property type="entry name" value="P-loop containing nucleoside triphosphate hydrolases"/>
    <property type="match status" value="1"/>
</dbReference>
<dbReference type="InterPro" id="IPR027417">
    <property type="entry name" value="P-loop_NTPase"/>
</dbReference>
<feature type="region of interest" description="Disordered" evidence="1">
    <location>
        <begin position="1"/>
        <end position="32"/>
    </location>
</feature>
<comment type="caution">
    <text evidence="2">The sequence shown here is derived from an EMBL/GenBank/DDBJ whole genome shotgun (WGS) entry which is preliminary data.</text>
</comment>
<name>A0A2W4YZG7_9SPHN</name>
<evidence type="ECO:0000313" key="3">
    <source>
        <dbReference type="Proteomes" id="UP000248614"/>
    </source>
</evidence>
<sequence length="230" mass="24376">MRIRSSNWADDNAAPAPVPPDHAERTGVAPPASAAQVDPALVAAFDLESPYVVALRTVRSRIVQRHATDDTQQSFSCALIGLDCEEELAAFAANLAVVMARMQTPTLLIDGNLSRAAVHPYFGLSDRTEAQGTPIPNLWVAGSGGATGQAALEQRPILERSYDWNLPVSQTLAALSVQGAASAASIAAALAGFDQAVLLLRKNVTGRRAARQMIDRLDERRIAITGTVLV</sequence>
<organism evidence="2 3">
    <name type="scientific">Sphingomonas hengshuiensis</name>
    <dbReference type="NCBI Taxonomy" id="1609977"/>
    <lineage>
        <taxon>Bacteria</taxon>
        <taxon>Pseudomonadati</taxon>
        <taxon>Pseudomonadota</taxon>
        <taxon>Alphaproteobacteria</taxon>
        <taxon>Sphingomonadales</taxon>
        <taxon>Sphingomonadaceae</taxon>
        <taxon>Sphingomonas</taxon>
    </lineage>
</organism>
<accession>A0A2W4YZG7</accession>
<proteinExistence type="predicted"/>
<dbReference type="Proteomes" id="UP000248614">
    <property type="component" value="Unassembled WGS sequence"/>
</dbReference>
<dbReference type="Gene3D" id="3.40.50.300">
    <property type="entry name" value="P-loop containing nucleotide triphosphate hydrolases"/>
    <property type="match status" value="1"/>
</dbReference>
<evidence type="ECO:0000313" key="2">
    <source>
        <dbReference type="EMBL" id="PZO75134.1"/>
    </source>
</evidence>
<evidence type="ECO:0000256" key="1">
    <source>
        <dbReference type="SAM" id="MobiDB-lite"/>
    </source>
</evidence>
<dbReference type="EMBL" id="QFNF01000035">
    <property type="protein sequence ID" value="PZO75134.1"/>
    <property type="molecule type" value="Genomic_DNA"/>
</dbReference>
<reference evidence="2 3" key="1">
    <citation type="submission" date="2017-08" db="EMBL/GenBank/DDBJ databases">
        <title>Infants hospitalized years apart are colonized by the same room-sourced microbial strains.</title>
        <authorList>
            <person name="Brooks B."/>
            <person name="Olm M.R."/>
            <person name="Firek B.A."/>
            <person name="Baker R."/>
            <person name="Thomas B.C."/>
            <person name="Morowitz M.J."/>
            <person name="Banfield J.F."/>
        </authorList>
    </citation>
    <scope>NUCLEOTIDE SEQUENCE [LARGE SCALE GENOMIC DNA]</scope>
    <source>
        <strain evidence="2">S2_018_000_R3_110</strain>
    </source>
</reference>
<gene>
    <name evidence="2" type="ORF">DI632_12245</name>
</gene>